<feature type="transmembrane region" description="Helical" evidence="1">
    <location>
        <begin position="334"/>
        <end position="353"/>
    </location>
</feature>
<accession>M0BHU6</accession>
<dbReference type="PANTHER" id="PTHR10422:SF38">
    <property type="entry name" value="CYTOCHROME B SUBUNIT OF NITRIC OXIDE REDUCTASE"/>
    <property type="match status" value="1"/>
</dbReference>
<dbReference type="PANTHER" id="PTHR10422">
    <property type="entry name" value="CYTOCHROME C OXIDASE SUBUNIT 1"/>
    <property type="match status" value="1"/>
</dbReference>
<sequence length="765" mass="84670">MEITRRKIAKALAVVFVLNLIVMGGGALYSAQQVPPIPQEVTGPDGEVIVTEGEVEDGKIVFQQNGLMNHGSILGNGAYYGVDYTADTLDLKVSAMREYYADERYGTTYDELDAAEQGSVQSLVESDLSGTIEEGATTIEYSAAEAYAHQHVREEYVERYHEGALERGVPADTIDSESEAREFADFALWTAWISHTDRPGSDSSFTNEWPYDPAAGNTPSGATMVWSVISMVLLVGAVGIGVWLYKSVELPEPEVRGIEIPPPDDINLTPSQRAATRFIPLAGALFALQVLLGGLLAHYYVERDGFFGVTEVFGIDIVEAFPFAMAKTFHLDLGILWIAALWLGAGLFLPPLLTNHEPDHQRTYIHVLLGALIVAVVGGLTGVWLGAQGYIDGDLWWIIGNEGLEYLEVGRLWQVGLLVGFVLWTALVWRGFRPMLRREKRYGLAHMIIYAGGSIGLLFVAGMFYTPETNIVTTEFWRWWVVHMWVEGAFEFFIVAVVGLTLVSMGLLRKASAEKAVAFQALFVMGSGVIGASHHYWWVGQPDIWLPLGSVFSTLELIPLILILFEAMGQYRALATSDETFPYTLPFMFIIASGFWNFVGAGVLGFFINLPLINYFEHGTYLTVGHAHAAMFGAFGFLALGMAIYMLRISTKPDLWSETRLRWSFWLWNVGLAVMVFVSVLPVGFLQLETAFTESYAAARSLAFYEGELVQLLFWARLPGDTMIILGTLVFCYDMVVKRFTLRDVSLPGDAPTTIPDRIGSDDDD</sequence>
<dbReference type="InterPro" id="IPR036927">
    <property type="entry name" value="Cyt_c_oxase-like_su1_sf"/>
</dbReference>
<dbReference type="InterPro" id="IPR054309">
    <property type="entry name" value="NorB_cytochrome_c-like"/>
</dbReference>
<feature type="transmembrane region" description="Helical" evidence="1">
    <location>
        <begin position="444"/>
        <end position="465"/>
    </location>
</feature>
<organism evidence="3 4">
    <name type="scientific">Halovivax asiaticus JCM 14624</name>
    <dbReference type="NCBI Taxonomy" id="1227490"/>
    <lineage>
        <taxon>Archaea</taxon>
        <taxon>Methanobacteriati</taxon>
        <taxon>Methanobacteriota</taxon>
        <taxon>Stenosarchaea group</taxon>
        <taxon>Halobacteria</taxon>
        <taxon>Halobacteriales</taxon>
        <taxon>Natrialbaceae</taxon>
        <taxon>Halovivax</taxon>
    </lineage>
</organism>
<protein>
    <submittedName>
        <fullName evidence="3">Nitric oxide reductase, NorZ apoprotein</fullName>
    </submittedName>
</protein>
<comment type="caution">
    <text evidence="3">The sequence shown here is derived from an EMBL/GenBank/DDBJ whole genome shotgun (WGS) entry which is preliminary data.</text>
</comment>
<feature type="transmembrane region" description="Helical" evidence="1">
    <location>
        <begin position="585"/>
        <end position="608"/>
    </location>
</feature>
<reference evidence="3 4" key="1">
    <citation type="journal article" date="2014" name="PLoS Genet.">
        <title>Phylogenetically driven sequencing of extremely halophilic archaea reveals strategies for static and dynamic osmo-response.</title>
        <authorList>
            <person name="Becker E.A."/>
            <person name="Seitzer P.M."/>
            <person name="Tritt A."/>
            <person name="Larsen D."/>
            <person name="Krusor M."/>
            <person name="Yao A.I."/>
            <person name="Wu D."/>
            <person name="Madern D."/>
            <person name="Eisen J.A."/>
            <person name="Darling A.E."/>
            <person name="Facciotti M.T."/>
        </authorList>
    </citation>
    <scope>NUCLEOTIDE SEQUENCE [LARGE SCALE GENOMIC DNA]</scope>
    <source>
        <strain evidence="3 4">JCM 14624</strain>
    </source>
</reference>
<keyword evidence="4" id="KW-1185">Reference proteome</keyword>
<dbReference type="GO" id="GO:0016020">
    <property type="term" value="C:membrane"/>
    <property type="evidence" value="ECO:0007669"/>
    <property type="project" value="InterPro"/>
</dbReference>
<proteinExistence type="predicted"/>
<feature type="transmembrane region" description="Helical" evidence="1">
    <location>
        <begin position="517"/>
        <end position="538"/>
    </location>
</feature>
<dbReference type="Pfam" id="PF22085">
    <property type="entry name" value="NorB_cytochrome_c-like"/>
    <property type="match status" value="1"/>
</dbReference>
<evidence type="ECO:0000256" key="1">
    <source>
        <dbReference type="SAM" id="Phobius"/>
    </source>
</evidence>
<dbReference type="STRING" id="1227490.C479_10425"/>
<dbReference type="InterPro" id="IPR023616">
    <property type="entry name" value="Cyt_c_oxase-like_su1_dom"/>
</dbReference>
<dbReference type="SUPFAM" id="SSF81442">
    <property type="entry name" value="Cytochrome c oxidase subunit I-like"/>
    <property type="match status" value="1"/>
</dbReference>
<dbReference type="GO" id="GO:0009060">
    <property type="term" value="P:aerobic respiration"/>
    <property type="evidence" value="ECO:0007669"/>
    <property type="project" value="InterPro"/>
</dbReference>
<gene>
    <name evidence="3" type="ORF">C479_10425</name>
</gene>
<feature type="transmembrane region" description="Helical" evidence="1">
    <location>
        <begin position="544"/>
        <end position="565"/>
    </location>
</feature>
<dbReference type="PROSITE" id="PS50855">
    <property type="entry name" value="COX1"/>
    <property type="match status" value="1"/>
</dbReference>
<feature type="transmembrane region" description="Helical" evidence="1">
    <location>
        <begin position="365"/>
        <end position="387"/>
    </location>
</feature>
<name>M0BHU6_9EURY</name>
<feature type="transmembrane region" description="Helical" evidence="1">
    <location>
        <begin position="485"/>
        <end position="505"/>
    </location>
</feature>
<dbReference type="OrthoDB" id="234602at2157"/>
<dbReference type="GO" id="GO:0004129">
    <property type="term" value="F:cytochrome-c oxidase activity"/>
    <property type="evidence" value="ECO:0007669"/>
    <property type="project" value="InterPro"/>
</dbReference>
<keyword evidence="1" id="KW-0812">Transmembrane</keyword>
<evidence type="ECO:0000313" key="4">
    <source>
        <dbReference type="Proteomes" id="UP000011560"/>
    </source>
</evidence>
<dbReference type="EMBL" id="AOIQ01000017">
    <property type="protein sequence ID" value="ELZ09229.1"/>
    <property type="molecule type" value="Genomic_DNA"/>
</dbReference>
<dbReference type="Gene3D" id="1.20.210.10">
    <property type="entry name" value="Cytochrome c oxidase-like, subunit I domain"/>
    <property type="match status" value="1"/>
</dbReference>
<feature type="transmembrane region" description="Helical" evidence="1">
    <location>
        <begin position="12"/>
        <end position="31"/>
    </location>
</feature>
<feature type="transmembrane region" description="Helical" evidence="1">
    <location>
        <begin position="667"/>
        <end position="686"/>
    </location>
</feature>
<feature type="domain" description="Cytochrome oxidase subunit I profile" evidence="2">
    <location>
        <begin position="464"/>
        <end position="677"/>
    </location>
</feature>
<evidence type="ECO:0000259" key="2">
    <source>
        <dbReference type="PROSITE" id="PS50855"/>
    </source>
</evidence>
<feature type="transmembrane region" description="Helical" evidence="1">
    <location>
        <begin position="712"/>
        <end position="733"/>
    </location>
</feature>
<dbReference type="InterPro" id="IPR000883">
    <property type="entry name" value="Cyt_C_Oxase_1"/>
</dbReference>
<feature type="transmembrane region" description="Helical" evidence="1">
    <location>
        <begin position="278"/>
        <end position="301"/>
    </location>
</feature>
<feature type="transmembrane region" description="Helical" evidence="1">
    <location>
        <begin position="412"/>
        <end position="432"/>
    </location>
</feature>
<dbReference type="PATRIC" id="fig|1227490.4.peg.2126"/>
<keyword evidence="1" id="KW-0472">Membrane</keyword>
<dbReference type="GO" id="GO:0020037">
    <property type="term" value="F:heme binding"/>
    <property type="evidence" value="ECO:0007669"/>
    <property type="project" value="InterPro"/>
</dbReference>
<evidence type="ECO:0000313" key="3">
    <source>
        <dbReference type="EMBL" id="ELZ09229.1"/>
    </source>
</evidence>
<dbReference type="Pfam" id="PF00115">
    <property type="entry name" value="COX1"/>
    <property type="match status" value="1"/>
</dbReference>
<feature type="transmembrane region" description="Helical" evidence="1">
    <location>
        <begin position="628"/>
        <end position="647"/>
    </location>
</feature>
<dbReference type="Proteomes" id="UP000011560">
    <property type="component" value="Unassembled WGS sequence"/>
</dbReference>
<keyword evidence="1" id="KW-1133">Transmembrane helix</keyword>
<dbReference type="AlphaFoldDB" id="M0BHU6"/>
<feature type="transmembrane region" description="Helical" evidence="1">
    <location>
        <begin position="224"/>
        <end position="245"/>
    </location>
</feature>
<dbReference type="RefSeq" id="WP_007701926.1">
    <property type="nucleotide sequence ID" value="NZ_AOIQ01000017.1"/>
</dbReference>